<keyword evidence="3" id="KW-1185">Reference proteome</keyword>
<comment type="caution">
    <text evidence="2">The sequence shown here is derived from an EMBL/GenBank/DDBJ whole genome shotgun (WGS) entry which is preliminary data.</text>
</comment>
<dbReference type="SMART" id="SM00530">
    <property type="entry name" value="HTH_XRE"/>
    <property type="match status" value="1"/>
</dbReference>
<dbReference type="GO" id="GO:0003677">
    <property type="term" value="F:DNA binding"/>
    <property type="evidence" value="ECO:0007669"/>
    <property type="project" value="InterPro"/>
</dbReference>
<name>A0A9X2AJX5_9FLAO</name>
<sequence length="117" mass="13597">MFNALHYLKTYRERAGISLQDMARIIGMDIGNLSKVENEKLEASVRILFTYHLILKIPMERLFKNHYPEITKNCLDNAQTLKERLLDGMTTPTVGRRLITLDTIIDRLETLQLQYGS</sequence>
<dbReference type="AlphaFoldDB" id="A0A9X2AJX5"/>
<organism evidence="2 3">
    <name type="scientific">Polaribacter marinus</name>
    <dbReference type="NCBI Taxonomy" id="2916838"/>
    <lineage>
        <taxon>Bacteria</taxon>
        <taxon>Pseudomonadati</taxon>
        <taxon>Bacteroidota</taxon>
        <taxon>Flavobacteriia</taxon>
        <taxon>Flavobacteriales</taxon>
        <taxon>Flavobacteriaceae</taxon>
    </lineage>
</organism>
<proteinExistence type="predicted"/>
<dbReference type="Gene3D" id="1.10.260.40">
    <property type="entry name" value="lambda repressor-like DNA-binding domains"/>
    <property type="match status" value="1"/>
</dbReference>
<dbReference type="InterPro" id="IPR001387">
    <property type="entry name" value="Cro/C1-type_HTH"/>
</dbReference>
<dbReference type="Pfam" id="PF01381">
    <property type="entry name" value="HTH_3"/>
    <property type="match status" value="1"/>
</dbReference>
<evidence type="ECO:0000313" key="2">
    <source>
        <dbReference type="EMBL" id="MCI2229931.1"/>
    </source>
</evidence>
<evidence type="ECO:0000259" key="1">
    <source>
        <dbReference type="PROSITE" id="PS50943"/>
    </source>
</evidence>
<dbReference type="CDD" id="cd00093">
    <property type="entry name" value="HTH_XRE"/>
    <property type="match status" value="1"/>
</dbReference>
<dbReference type="InterPro" id="IPR010982">
    <property type="entry name" value="Lambda_DNA-bd_dom_sf"/>
</dbReference>
<reference evidence="2" key="1">
    <citation type="submission" date="2022-02" db="EMBL/GenBank/DDBJ databases">
        <title>Polaribacter sp. MSW13, isolated from seawater.</title>
        <authorList>
            <person name="Kristyanto S."/>
            <person name="Jung J."/>
            <person name="Jeon C.O."/>
        </authorList>
    </citation>
    <scope>NUCLEOTIDE SEQUENCE</scope>
    <source>
        <strain evidence="2">MSW13</strain>
    </source>
</reference>
<dbReference type="Proteomes" id="UP001139369">
    <property type="component" value="Unassembled WGS sequence"/>
</dbReference>
<evidence type="ECO:0000313" key="3">
    <source>
        <dbReference type="Proteomes" id="UP001139369"/>
    </source>
</evidence>
<accession>A0A9X2AJX5</accession>
<dbReference type="SUPFAM" id="SSF47413">
    <property type="entry name" value="lambda repressor-like DNA-binding domains"/>
    <property type="match status" value="1"/>
</dbReference>
<dbReference type="EMBL" id="JAKQYM010000009">
    <property type="protein sequence ID" value="MCI2229931.1"/>
    <property type="molecule type" value="Genomic_DNA"/>
</dbReference>
<dbReference type="PROSITE" id="PS50943">
    <property type="entry name" value="HTH_CROC1"/>
    <property type="match status" value="1"/>
</dbReference>
<feature type="domain" description="HTH cro/C1-type" evidence="1">
    <location>
        <begin position="8"/>
        <end position="62"/>
    </location>
</feature>
<dbReference type="RefSeq" id="WP_242179042.1">
    <property type="nucleotide sequence ID" value="NZ_JAKQYM010000009.1"/>
</dbReference>
<protein>
    <submittedName>
        <fullName evidence="2">Helix-turn-helix domain-containing protein</fullName>
    </submittedName>
</protein>
<gene>
    <name evidence="2" type="ORF">MC378_12205</name>
</gene>